<feature type="chain" id="PRO_5007517121" evidence="2">
    <location>
        <begin position="20"/>
        <end position="463"/>
    </location>
</feature>
<dbReference type="InterPro" id="IPR015373">
    <property type="entry name" value="Interferon/interleukin_rcp_dom"/>
</dbReference>
<feature type="domain" description="Fibronectin type-III" evidence="3">
    <location>
        <begin position="17"/>
        <end position="105"/>
    </location>
</feature>
<dbReference type="EMBL" id="KU193788">
    <property type="protein sequence ID" value="AMT92200.1"/>
    <property type="molecule type" value="mRNA"/>
</dbReference>
<proteinExistence type="evidence at transcript level"/>
<evidence type="ECO:0000259" key="4">
    <source>
        <dbReference type="Pfam" id="PF09294"/>
    </source>
</evidence>
<dbReference type="Pfam" id="PF01108">
    <property type="entry name" value="Tissue_fac"/>
    <property type="match status" value="1"/>
</dbReference>
<feature type="signal peptide" evidence="2">
    <location>
        <begin position="1"/>
        <end position="19"/>
    </location>
</feature>
<dbReference type="SUPFAM" id="SSF49265">
    <property type="entry name" value="Fibronectin type III"/>
    <property type="match status" value="2"/>
</dbReference>
<dbReference type="AlphaFoldDB" id="A0A144LKU4"/>
<dbReference type="InterPro" id="IPR050650">
    <property type="entry name" value="Type-II_Cytokine-TF_Rcpt"/>
</dbReference>
<feature type="domain" description="Interferon/interleukin receptor" evidence="4">
    <location>
        <begin position="119"/>
        <end position="202"/>
    </location>
</feature>
<dbReference type="InterPro" id="IPR003961">
    <property type="entry name" value="FN3_dom"/>
</dbReference>
<feature type="compositionally biased region" description="Low complexity" evidence="1">
    <location>
        <begin position="430"/>
        <end position="441"/>
    </location>
</feature>
<dbReference type="Gene3D" id="2.60.40.10">
    <property type="entry name" value="Immunoglobulins"/>
    <property type="match status" value="1"/>
</dbReference>
<keyword evidence="2" id="KW-0732">Signal</keyword>
<organism evidence="5">
    <name type="scientific">Ctenopharyngodon idella</name>
    <name type="common">Grass carp</name>
    <name type="synonym">Leuciscus idella</name>
    <dbReference type="NCBI Taxonomy" id="7959"/>
    <lineage>
        <taxon>Eukaryota</taxon>
        <taxon>Metazoa</taxon>
        <taxon>Chordata</taxon>
        <taxon>Craniata</taxon>
        <taxon>Vertebrata</taxon>
        <taxon>Euteleostomi</taxon>
        <taxon>Actinopterygii</taxon>
        <taxon>Neopterygii</taxon>
        <taxon>Teleostei</taxon>
        <taxon>Ostariophysi</taxon>
        <taxon>Cypriniformes</taxon>
        <taxon>Xenocyprididae</taxon>
        <taxon>Xenocypridinae</taxon>
        <taxon>Ctenopharyngodon</taxon>
    </lineage>
</organism>
<dbReference type="Pfam" id="PF09294">
    <property type="entry name" value="Interfer-bind"/>
    <property type="match status" value="1"/>
</dbReference>
<dbReference type="InterPro" id="IPR036116">
    <property type="entry name" value="FN3_sf"/>
</dbReference>
<feature type="region of interest" description="Disordered" evidence="1">
    <location>
        <begin position="430"/>
        <end position="463"/>
    </location>
</feature>
<evidence type="ECO:0000256" key="2">
    <source>
        <dbReference type="SAM" id="SignalP"/>
    </source>
</evidence>
<protein>
    <submittedName>
        <fullName evidence="5">Cytokine receptor family member B2</fullName>
    </submittedName>
</protein>
<gene>
    <name evidence="5" type="primary">CRFB2</name>
</gene>
<reference evidence="5" key="1">
    <citation type="journal article" date="2016" name="Dev. Comp. Immunol.">
        <title>Bioinformatics analysis of organizational and expressional characterizations of the IFNs, IRFs and CRFBs in grass carp Ctenopharyngodon idella.</title>
        <authorList>
            <person name="Liao Z."/>
            <person name="Wan Q."/>
            <person name="Su J."/>
        </authorList>
    </citation>
    <scope>NUCLEOTIDE SEQUENCE</scope>
</reference>
<evidence type="ECO:0000256" key="1">
    <source>
        <dbReference type="SAM" id="MobiDB-lite"/>
    </source>
</evidence>
<dbReference type="InterPro" id="IPR013783">
    <property type="entry name" value="Ig-like_fold"/>
</dbReference>
<feature type="compositionally biased region" description="Acidic residues" evidence="1">
    <location>
        <begin position="448"/>
        <end position="457"/>
    </location>
</feature>
<dbReference type="GO" id="GO:0005886">
    <property type="term" value="C:plasma membrane"/>
    <property type="evidence" value="ECO:0007669"/>
    <property type="project" value="TreeGrafter"/>
</dbReference>
<accession>A0A144LKU4</accession>
<dbReference type="PANTHER" id="PTHR20859">
    <property type="entry name" value="INTERFERON/INTERLEUKIN RECEPTOR"/>
    <property type="match status" value="1"/>
</dbReference>
<keyword evidence="5" id="KW-0675">Receptor</keyword>
<name>A0A144LKU4_CTEID</name>
<dbReference type="GO" id="GO:0004896">
    <property type="term" value="F:cytokine receptor activity"/>
    <property type="evidence" value="ECO:0007669"/>
    <property type="project" value="TreeGrafter"/>
</dbReference>
<evidence type="ECO:0000313" key="5">
    <source>
        <dbReference type="EMBL" id="AMT92200.1"/>
    </source>
</evidence>
<dbReference type="PANTHER" id="PTHR20859:SF93">
    <property type="entry name" value="CYTOKINE RECEPTOR FAMILY MEMBER B12-RELATED"/>
    <property type="match status" value="1"/>
</dbReference>
<evidence type="ECO:0000259" key="3">
    <source>
        <dbReference type="Pfam" id="PF01108"/>
    </source>
</evidence>
<sequence length="463" mass="50909">MSVITRTLTTFALFHLALCMDIPAPVHLNLSSHNFVHTLSWEKGTGSPDGVHYTVKIRALSEGEVVVKECVNVTSPLRCDLTEALSDVEETYYISVFAALGSQKSPETHYEAIKPILNTTFEAPLLTVTAYNRSLNVSLSALDERLHEIYDSHRFHYKLWVHSEDGAKFDVDIDGLGYGTITDLAPGRRYCVNVTIIGHSTPPRPPVCASIPPSPETVNLSDVVVSVVLCLLMLLLLRFAPRLVTRCFCLKPLPAVLRSVVSVKKVLLITAAEPINTVYEDRDFIQKIKRNGEEIDVEEETEEAVKYERIVAQYLEGQGSSLIICPVSSSPDLLMIQSPDADPSLTSSTDAQSLIVFEDVRTTEPTGSPQETSPLQSLSLVSSTHVEDEESGTDVNLFSVKLGGVSAEPHKAEPDQILSIKVELGSYPQSLLQTDSQSQTSIGKYIPEGDEEDEECSDYLSRN</sequence>